<keyword evidence="1" id="KW-0812">Transmembrane</keyword>
<protein>
    <submittedName>
        <fullName evidence="2">Uncharacterized protein</fullName>
    </submittedName>
</protein>
<evidence type="ECO:0000313" key="2">
    <source>
        <dbReference type="EMBL" id="TDP84786.1"/>
    </source>
</evidence>
<feature type="transmembrane region" description="Helical" evidence="1">
    <location>
        <begin position="138"/>
        <end position="158"/>
    </location>
</feature>
<dbReference type="RefSeq" id="WP_133608037.1">
    <property type="nucleotide sequence ID" value="NZ_SNXW01000003.1"/>
</dbReference>
<dbReference type="Proteomes" id="UP000294593">
    <property type="component" value="Unassembled WGS sequence"/>
</dbReference>
<evidence type="ECO:0000313" key="3">
    <source>
        <dbReference type="Proteomes" id="UP000294593"/>
    </source>
</evidence>
<feature type="transmembrane region" description="Helical" evidence="1">
    <location>
        <begin position="105"/>
        <end position="126"/>
    </location>
</feature>
<accession>A0A4R6RGJ9</accession>
<proteinExistence type="predicted"/>
<reference evidence="2 3" key="1">
    <citation type="submission" date="2019-03" db="EMBL/GenBank/DDBJ databases">
        <title>Genomic Encyclopedia of Type Strains, Phase IV (KMG-IV): sequencing the most valuable type-strain genomes for metagenomic binning, comparative biology and taxonomic classification.</title>
        <authorList>
            <person name="Goeker M."/>
        </authorList>
    </citation>
    <scope>NUCLEOTIDE SEQUENCE [LARGE SCALE GENOMIC DNA]</scope>
    <source>
        <strain evidence="2 3">DSM 11901</strain>
    </source>
</reference>
<keyword evidence="3" id="KW-1185">Reference proteome</keyword>
<dbReference type="AlphaFoldDB" id="A0A4R6RGJ9"/>
<organism evidence="2 3">
    <name type="scientific">Aquabacterium commune</name>
    <dbReference type="NCBI Taxonomy" id="70586"/>
    <lineage>
        <taxon>Bacteria</taxon>
        <taxon>Pseudomonadati</taxon>
        <taxon>Pseudomonadota</taxon>
        <taxon>Betaproteobacteria</taxon>
        <taxon>Burkholderiales</taxon>
        <taxon>Aquabacterium</taxon>
    </lineage>
</organism>
<keyword evidence="1" id="KW-1133">Transmembrane helix</keyword>
<evidence type="ECO:0000256" key="1">
    <source>
        <dbReference type="SAM" id="Phobius"/>
    </source>
</evidence>
<keyword evidence="1" id="KW-0472">Membrane</keyword>
<gene>
    <name evidence="2" type="ORF">EV672_103360</name>
</gene>
<dbReference type="EMBL" id="SNXW01000003">
    <property type="protein sequence ID" value="TDP84786.1"/>
    <property type="molecule type" value="Genomic_DNA"/>
</dbReference>
<dbReference type="OrthoDB" id="8564065at2"/>
<feature type="transmembrane region" description="Helical" evidence="1">
    <location>
        <begin position="12"/>
        <end position="36"/>
    </location>
</feature>
<comment type="caution">
    <text evidence="2">The sequence shown here is derived from an EMBL/GenBank/DDBJ whole genome shotgun (WGS) entry which is preliminary data.</text>
</comment>
<sequence>MKAAPLISRQGLGMPVHVLLRLTLAAAVLLPLAVLYGEVLVSSWLSAYRVVFSWVADDFKLLTLYIDHEGADRVLRARVMWRHIVFIGGKVIYPDPRGTANASTLLAHALQGPLVAVLVAIAWPTWAPSATDKPMRPWLEWVARAVVLPPLLAVLVLIDMPVVLAGELWGMALDALEPGAISALVIWKQFMQGGGRYALGLTAGVLAVLAARRLCQFIGRCLPAGSSAVSVLTTSSST</sequence>
<name>A0A4R6RGJ9_9BURK</name>